<evidence type="ECO:0000313" key="2">
    <source>
        <dbReference type="EMBL" id="KAG9266449.1"/>
    </source>
</evidence>
<evidence type="ECO:0000313" key="3">
    <source>
        <dbReference type="Proteomes" id="UP000752171"/>
    </source>
</evidence>
<feature type="compositionally biased region" description="Basic residues" evidence="1">
    <location>
        <begin position="105"/>
        <end position="114"/>
    </location>
</feature>
<feature type="region of interest" description="Disordered" evidence="1">
    <location>
        <begin position="1"/>
        <end position="33"/>
    </location>
</feature>
<dbReference type="Proteomes" id="UP000752171">
    <property type="component" value="Unassembled WGS sequence"/>
</dbReference>
<gene>
    <name evidence="2" type="ORF">AMEX_G19077</name>
</gene>
<proteinExistence type="predicted"/>
<name>A0A8T2L5F0_ASTMX</name>
<evidence type="ECO:0000256" key="1">
    <source>
        <dbReference type="SAM" id="MobiDB-lite"/>
    </source>
</evidence>
<comment type="caution">
    <text evidence="2">The sequence shown here is derived from an EMBL/GenBank/DDBJ whole genome shotgun (WGS) entry which is preliminary data.</text>
</comment>
<feature type="compositionally biased region" description="Basic and acidic residues" evidence="1">
    <location>
        <begin position="51"/>
        <end position="64"/>
    </location>
</feature>
<sequence length="266" mass="31524">MAKLSAAEKQRRYRECRDADPQRRQEYLQKRKESYVRDIERGKRKRISELTERNKRVQRKEWRVRQQRCRARSRTGIDGQNSAEALTPPSTPNTPPRDRPGQLQHSRRVRRREAQRKGREIEKLKLEISSWKRKYERIKKRCSRQKNASLDSPELHTQNILCGQRFRPTVIGPHHCGQWCVVQYDNTPYPGIILQVEEGSVQVKCMRAKGINLFYWPSLREDVNWYEDDQIMCFIPEPLALNRRSVQIEKKKVGIHQGAARVGLLT</sequence>
<protein>
    <submittedName>
        <fullName evidence="2">Uncharacterized protein</fullName>
    </submittedName>
</protein>
<dbReference type="AlphaFoldDB" id="A0A8T2L5F0"/>
<organism evidence="2 3">
    <name type="scientific">Astyanax mexicanus</name>
    <name type="common">Blind cave fish</name>
    <name type="synonym">Astyanax fasciatus mexicanus</name>
    <dbReference type="NCBI Taxonomy" id="7994"/>
    <lineage>
        <taxon>Eukaryota</taxon>
        <taxon>Metazoa</taxon>
        <taxon>Chordata</taxon>
        <taxon>Craniata</taxon>
        <taxon>Vertebrata</taxon>
        <taxon>Euteleostomi</taxon>
        <taxon>Actinopterygii</taxon>
        <taxon>Neopterygii</taxon>
        <taxon>Teleostei</taxon>
        <taxon>Ostariophysi</taxon>
        <taxon>Characiformes</taxon>
        <taxon>Characoidei</taxon>
        <taxon>Acestrorhamphidae</taxon>
        <taxon>Acestrorhamphinae</taxon>
        <taxon>Astyanax</taxon>
    </lineage>
</organism>
<accession>A0A8T2L5F0</accession>
<feature type="region of interest" description="Disordered" evidence="1">
    <location>
        <begin position="51"/>
        <end position="117"/>
    </location>
</feature>
<reference evidence="2 3" key="1">
    <citation type="submission" date="2021-07" db="EMBL/GenBank/DDBJ databases">
        <authorList>
            <person name="Imarazene B."/>
            <person name="Zahm M."/>
            <person name="Klopp C."/>
            <person name="Cabau C."/>
            <person name="Beille S."/>
            <person name="Jouanno E."/>
            <person name="Castinel A."/>
            <person name="Lluch J."/>
            <person name="Gil L."/>
            <person name="Kuchtly C."/>
            <person name="Lopez Roques C."/>
            <person name="Donnadieu C."/>
            <person name="Parrinello H."/>
            <person name="Journot L."/>
            <person name="Du K."/>
            <person name="Schartl M."/>
            <person name="Retaux S."/>
            <person name="Guiguen Y."/>
        </authorList>
    </citation>
    <scope>NUCLEOTIDE SEQUENCE [LARGE SCALE GENOMIC DNA]</scope>
    <source>
        <strain evidence="2">Pach_M1</strain>
        <tissue evidence="2">Testis</tissue>
    </source>
</reference>
<dbReference type="EMBL" id="JAICCE010000016">
    <property type="protein sequence ID" value="KAG9266449.1"/>
    <property type="molecule type" value="Genomic_DNA"/>
</dbReference>